<gene>
    <name evidence="2" type="ORF">COY12_01305</name>
</gene>
<evidence type="ECO:0000313" key="3">
    <source>
        <dbReference type="Proteomes" id="UP000229506"/>
    </source>
</evidence>
<comment type="caution">
    <text evidence="2">The sequence shown here is derived from an EMBL/GenBank/DDBJ whole genome shotgun (WGS) entry which is preliminary data.</text>
</comment>
<dbReference type="PRINTS" id="PR00420">
    <property type="entry name" value="RNGMNOXGNASE"/>
</dbReference>
<dbReference type="AlphaFoldDB" id="A0A2M7U905"/>
<reference evidence="3" key="1">
    <citation type="submission" date="2017-09" db="EMBL/GenBank/DDBJ databases">
        <title>Depth-based differentiation of microbial function through sediment-hosted aquifers and enrichment of novel symbionts in the deep terrestrial subsurface.</title>
        <authorList>
            <person name="Probst A.J."/>
            <person name="Ladd B."/>
            <person name="Jarett J.K."/>
            <person name="Geller-Mcgrath D.E."/>
            <person name="Sieber C.M.K."/>
            <person name="Emerson J.B."/>
            <person name="Anantharaman K."/>
            <person name="Thomas B.C."/>
            <person name="Malmstrom R."/>
            <person name="Stieglmeier M."/>
            <person name="Klingl A."/>
            <person name="Woyke T."/>
            <person name="Ryan C.M."/>
            <person name="Banfield J.F."/>
        </authorList>
    </citation>
    <scope>NUCLEOTIDE SEQUENCE [LARGE SCALE GENOMIC DNA]</scope>
</reference>
<organism evidence="2 3">
    <name type="scientific">Candidatus Roizmanbacteria bacterium CG_4_10_14_0_2_um_filter_33_96</name>
    <dbReference type="NCBI Taxonomy" id="1974821"/>
    <lineage>
        <taxon>Bacteria</taxon>
        <taxon>Candidatus Roizmaniibacteriota</taxon>
    </lineage>
</organism>
<dbReference type="InterPro" id="IPR006076">
    <property type="entry name" value="FAD-dep_OxRdtase"/>
</dbReference>
<evidence type="ECO:0000313" key="2">
    <source>
        <dbReference type="EMBL" id="PIZ67720.1"/>
    </source>
</evidence>
<sequence length="458" mass="50847">MGAEGKCKSPERFSLKPERVTIIGAGISGLVTAYCLLKKGIKVTLIDTRNPLNEKNTPSCGGCGGLIQNQTIDLLHEIDLHPEKDSDRQIIRDYPLGYEVYFPAGKVLTLPLKDQTMWTMCRGFGPIGDGNKQIGIDGWLFEQVQKIGKPETFEFIQGKVAKVELGVEKKANIRLTSDRTISTDFVVDASGAKSSLSTGSSIKYQYPDGVTPMDSPEVRRSLTMEFRIDKPDENKSRYIRVVTIPDKDSNVWFAAVIPKGRHVTLVLMGKNDVKTEDVPKFMQYLRDNNIEILPKNIVDNVIKNGAKLLRCTECLCNQGAIVVKPSQKYLVDAPGGAVKVGDQGSTKVFKDGIGGAVQSAKLIADAIAQGDFQQSQEKLREIFPPNDYFYAQVIIGINDLMLRFPHIPKLLSFIGKNKIPLLSHLMDVYMGHLLTGDIPYKDMIPMIKYLIDPLIKIM</sequence>
<dbReference type="Gene3D" id="3.50.50.60">
    <property type="entry name" value="FAD/NAD(P)-binding domain"/>
    <property type="match status" value="1"/>
</dbReference>
<protein>
    <recommendedName>
        <fullName evidence="1">FAD dependent oxidoreductase domain-containing protein</fullName>
    </recommendedName>
</protein>
<dbReference type="Proteomes" id="UP000229506">
    <property type="component" value="Unassembled WGS sequence"/>
</dbReference>
<dbReference type="PANTHER" id="PTHR42685">
    <property type="entry name" value="GERANYLGERANYL DIPHOSPHATE REDUCTASE"/>
    <property type="match status" value="1"/>
</dbReference>
<dbReference type="InterPro" id="IPR050407">
    <property type="entry name" value="Geranylgeranyl_reductase"/>
</dbReference>
<dbReference type="SUPFAM" id="SSF51905">
    <property type="entry name" value="FAD/NAD(P)-binding domain"/>
    <property type="match status" value="1"/>
</dbReference>
<accession>A0A2M7U905</accession>
<dbReference type="InterPro" id="IPR036188">
    <property type="entry name" value="FAD/NAD-bd_sf"/>
</dbReference>
<feature type="domain" description="FAD dependent oxidoreductase" evidence="1">
    <location>
        <begin position="19"/>
        <end position="53"/>
    </location>
</feature>
<dbReference type="Pfam" id="PF01266">
    <property type="entry name" value="DAO"/>
    <property type="match status" value="1"/>
</dbReference>
<name>A0A2M7U905_9BACT</name>
<evidence type="ECO:0000259" key="1">
    <source>
        <dbReference type="Pfam" id="PF01266"/>
    </source>
</evidence>
<dbReference type="PANTHER" id="PTHR42685:SF4">
    <property type="entry name" value="GERANYLGERANYL DIPHOSPHATE REDUCTASE, CHLOROPLASTIC"/>
    <property type="match status" value="1"/>
</dbReference>
<dbReference type="EMBL" id="PFOF01000041">
    <property type="protein sequence ID" value="PIZ67720.1"/>
    <property type="molecule type" value="Genomic_DNA"/>
</dbReference>
<proteinExistence type="predicted"/>